<dbReference type="GO" id="GO:0008270">
    <property type="term" value="F:zinc ion binding"/>
    <property type="evidence" value="ECO:0007669"/>
    <property type="project" value="UniProtKB-KW"/>
</dbReference>
<organism evidence="6 7">
    <name type="scientific">Klebsormidium nitens</name>
    <name type="common">Green alga</name>
    <name type="synonym">Ulothrix nitens</name>
    <dbReference type="NCBI Taxonomy" id="105231"/>
    <lineage>
        <taxon>Eukaryota</taxon>
        <taxon>Viridiplantae</taxon>
        <taxon>Streptophyta</taxon>
        <taxon>Klebsormidiophyceae</taxon>
        <taxon>Klebsormidiales</taxon>
        <taxon>Klebsormidiaceae</taxon>
        <taxon>Klebsormidium</taxon>
    </lineage>
</organism>
<evidence type="ECO:0000259" key="5">
    <source>
        <dbReference type="PROSITE" id="PS50865"/>
    </source>
</evidence>
<keyword evidence="7" id="KW-1185">Reference proteome</keyword>
<keyword evidence="3" id="KW-0862">Zinc</keyword>
<dbReference type="Proteomes" id="UP000054558">
    <property type="component" value="Unassembled WGS sequence"/>
</dbReference>
<evidence type="ECO:0000313" key="6">
    <source>
        <dbReference type="EMBL" id="GAQ82416.1"/>
    </source>
</evidence>
<keyword evidence="1" id="KW-0479">Metal-binding</keyword>
<gene>
    <name evidence="6" type="ORF">KFL_001100300</name>
</gene>
<accession>A0A1Y1I0W7</accession>
<dbReference type="PROSITE" id="PS50865">
    <property type="entry name" value="ZF_MYND_2"/>
    <property type="match status" value="1"/>
</dbReference>
<protein>
    <recommendedName>
        <fullName evidence="5">MYND-type domain-containing protein</fullName>
    </recommendedName>
</protein>
<evidence type="ECO:0000256" key="1">
    <source>
        <dbReference type="ARBA" id="ARBA00022723"/>
    </source>
</evidence>
<keyword evidence="2 4" id="KW-0863">Zinc-finger</keyword>
<dbReference type="OrthoDB" id="550206at2759"/>
<reference evidence="6 7" key="1">
    <citation type="journal article" date="2014" name="Nat. Commun.">
        <title>Klebsormidium flaccidum genome reveals primary factors for plant terrestrial adaptation.</title>
        <authorList>
            <person name="Hori K."/>
            <person name="Maruyama F."/>
            <person name="Fujisawa T."/>
            <person name="Togashi T."/>
            <person name="Yamamoto N."/>
            <person name="Seo M."/>
            <person name="Sato S."/>
            <person name="Yamada T."/>
            <person name="Mori H."/>
            <person name="Tajima N."/>
            <person name="Moriyama T."/>
            <person name="Ikeuchi M."/>
            <person name="Watanabe M."/>
            <person name="Wada H."/>
            <person name="Kobayashi K."/>
            <person name="Saito M."/>
            <person name="Masuda T."/>
            <person name="Sasaki-Sekimoto Y."/>
            <person name="Mashiguchi K."/>
            <person name="Awai K."/>
            <person name="Shimojima M."/>
            <person name="Masuda S."/>
            <person name="Iwai M."/>
            <person name="Nobusawa T."/>
            <person name="Narise T."/>
            <person name="Kondo S."/>
            <person name="Saito H."/>
            <person name="Sato R."/>
            <person name="Murakawa M."/>
            <person name="Ihara Y."/>
            <person name="Oshima-Yamada Y."/>
            <person name="Ohtaka K."/>
            <person name="Satoh M."/>
            <person name="Sonobe K."/>
            <person name="Ishii M."/>
            <person name="Ohtani R."/>
            <person name="Kanamori-Sato M."/>
            <person name="Honoki R."/>
            <person name="Miyazaki D."/>
            <person name="Mochizuki H."/>
            <person name="Umetsu J."/>
            <person name="Higashi K."/>
            <person name="Shibata D."/>
            <person name="Kamiya Y."/>
            <person name="Sato N."/>
            <person name="Nakamura Y."/>
            <person name="Tabata S."/>
            <person name="Ida S."/>
            <person name="Kurokawa K."/>
            <person name="Ohta H."/>
        </authorList>
    </citation>
    <scope>NUCLEOTIDE SEQUENCE [LARGE SCALE GENOMIC DNA]</scope>
    <source>
        <strain evidence="6 7">NIES-2285</strain>
    </source>
</reference>
<proteinExistence type="predicted"/>
<dbReference type="Gene3D" id="6.10.140.2220">
    <property type="match status" value="2"/>
</dbReference>
<dbReference type="SUPFAM" id="SSF144232">
    <property type="entry name" value="HIT/MYND zinc finger-like"/>
    <property type="match status" value="2"/>
</dbReference>
<sequence>MAEGKWTGGDGRRCATAANKKTAEDLPPLFLIPDGPMAVNRSLKNNLRRFWEEHHEGFKKMWTELSLAGKKNLLQSCVANMPAKRTDILRRGNSVEQIALLTPESNVEDFVSDGQGSLVALYENWCSSELQDDLEHAWSMAASLLAKNKLPRQLPNDFVMMLDMDNIKAGQSFHCKERRAVEKFKEFEARGIALQKDVYDLGNERVNKILTVLALYADEYRTEMLGLDNFFVAAPLRGCAACGKTETPEGLELRGCRNCVNETIALFCSKDCQRRFFKTHMAECKRLQKVKEEGVSDSCQVCGDLKAEGGSLLKVCGRCNSEQVKYCSKECQKTAWQAGHRRACQLSES</sequence>
<dbReference type="EMBL" id="DF237059">
    <property type="protein sequence ID" value="GAQ82416.1"/>
    <property type="molecule type" value="Genomic_DNA"/>
</dbReference>
<evidence type="ECO:0000313" key="7">
    <source>
        <dbReference type="Proteomes" id="UP000054558"/>
    </source>
</evidence>
<dbReference type="AlphaFoldDB" id="A0A1Y1I0W7"/>
<evidence type="ECO:0000256" key="2">
    <source>
        <dbReference type="ARBA" id="ARBA00022771"/>
    </source>
</evidence>
<dbReference type="Pfam" id="PF01753">
    <property type="entry name" value="zf-MYND"/>
    <property type="match status" value="1"/>
</dbReference>
<name>A0A1Y1I0W7_KLENI</name>
<dbReference type="InterPro" id="IPR002893">
    <property type="entry name" value="Znf_MYND"/>
</dbReference>
<evidence type="ECO:0000256" key="4">
    <source>
        <dbReference type="PROSITE-ProRule" id="PRU00134"/>
    </source>
</evidence>
<evidence type="ECO:0000256" key="3">
    <source>
        <dbReference type="ARBA" id="ARBA00022833"/>
    </source>
</evidence>
<feature type="domain" description="MYND-type" evidence="5">
    <location>
        <begin position="299"/>
        <end position="344"/>
    </location>
</feature>